<dbReference type="InterPro" id="IPR029058">
    <property type="entry name" value="AB_hydrolase_fold"/>
</dbReference>
<evidence type="ECO:0000259" key="2">
    <source>
        <dbReference type="Pfam" id="PF12770"/>
    </source>
</evidence>
<dbReference type="InterPro" id="IPR029030">
    <property type="entry name" value="Caspase-like_dom_sf"/>
</dbReference>
<feature type="domain" description="CHAT" evidence="2">
    <location>
        <begin position="1209"/>
        <end position="1499"/>
    </location>
</feature>
<dbReference type="PANTHER" id="PTHR37946:SF1">
    <property type="entry name" value="SLL1969 PROTEIN"/>
    <property type="match status" value="1"/>
</dbReference>
<dbReference type="Pfam" id="PF12770">
    <property type="entry name" value="CHAT"/>
    <property type="match status" value="1"/>
</dbReference>
<dbReference type="SUPFAM" id="SSF53474">
    <property type="entry name" value="alpha/beta-Hydrolases"/>
    <property type="match status" value="2"/>
</dbReference>
<dbReference type="Pfam" id="PF24096">
    <property type="entry name" value="DUF7379"/>
    <property type="match status" value="1"/>
</dbReference>
<dbReference type="OrthoDB" id="9814331at2"/>
<dbReference type="InterPro" id="IPR024983">
    <property type="entry name" value="CHAT_dom"/>
</dbReference>
<dbReference type="PANTHER" id="PTHR37946">
    <property type="entry name" value="SLL1969 PROTEIN"/>
    <property type="match status" value="1"/>
</dbReference>
<dbReference type="Gene3D" id="3.40.50.1820">
    <property type="entry name" value="alpha/beta hydrolase"/>
    <property type="match status" value="2"/>
</dbReference>
<accession>A0A5C8ZRS1</accession>
<feature type="domain" description="DUF7379" evidence="3">
    <location>
        <begin position="177"/>
        <end position="259"/>
    </location>
</feature>
<name>A0A5C8ZRS1_9GAMM</name>
<reference evidence="4 5" key="1">
    <citation type="submission" date="2019-08" db="EMBL/GenBank/DDBJ databases">
        <title>Parahaliea maris sp. nov., isolated from the surface seawater.</title>
        <authorList>
            <person name="Liu Y."/>
        </authorList>
    </citation>
    <scope>NUCLEOTIDE SEQUENCE [LARGE SCALE GENOMIC DNA]</scope>
    <source>
        <strain evidence="4 5">S2-26</strain>
    </source>
</reference>
<dbReference type="Pfam" id="PF20308">
    <property type="entry name" value="TPR-S"/>
    <property type="match status" value="1"/>
</dbReference>
<evidence type="ECO:0000256" key="1">
    <source>
        <dbReference type="SAM" id="MobiDB-lite"/>
    </source>
</evidence>
<keyword evidence="5" id="KW-1185">Reference proteome</keyword>
<feature type="region of interest" description="Disordered" evidence="1">
    <location>
        <begin position="872"/>
        <end position="906"/>
    </location>
</feature>
<evidence type="ECO:0000259" key="3">
    <source>
        <dbReference type="Pfam" id="PF24096"/>
    </source>
</evidence>
<dbReference type="Pfam" id="PF02450">
    <property type="entry name" value="LCAT"/>
    <property type="match status" value="1"/>
</dbReference>
<dbReference type="InterPro" id="IPR003386">
    <property type="entry name" value="LACT/PDAT_acylTrfase"/>
</dbReference>
<protein>
    <submittedName>
        <fullName evidence="4">CHAT domain-containing protein</fullName>
    </submittedName>
</protein>
<sequence>MPGRVRLMSDTYVIRGRREQAVAALPDVGPQLQLRRRALLSTGLDRDDKADLYTAAADDVVCLHLHSGDQLWMRADDLVRELGRKHVDRDGGAAWEINPHPPAGAERGLVGIGIRVLEFFGVDLKATSAARLARLLEDRSLALIDGENSLCQLSLAGELALDPIPHFPAATAEGPVLLFLHGTGSSTGGSFASLWEDGGSDARQRLQGLYQDRVFAWEHRSLTQSPIQNALELVRLLPAQTQLHLVSHSRGGLVGELLCLGQCENPLQAFHNERLTALFKGDHTIATQLGLGPLNDAELQQRDDSYASDRAMLGELLELLEEKAITVARFARVACPARGTTLASGRLDRWLSLLRLIPGPPLIGDFTDFLLAVVKERTDPRTLPGLEAMMPGSALTAFLAMPELRSGADLSVIAGDTEGSGLLHRLGVWISDWFYAGDHDLVVNTPSMLGGLARTPGQARFRCDRGSGVNHFSYFDNGRSLRWLVDALLRGEGDSAGFQPLQAEQRLAAIARDASDGDQRPAWRIAMERSRVAASGRPLAVVIPGILGSELKVGGDLVWLNYLRLLGGAIKQLRMSAREVSAGDVLGDFYGPLIEALAVRCRVEVFPYDWRRSVRAAAAALTTELDGWLTRAEREQQPVYLVAHSMGGLVVRAMLSDGAAGAQLWRRIMALPGSRLLMLGTPNRGSHEALRWLSGFNPTQARLALLDLTQDVDDIVDFAATLPGLLELLPREQAGRDFFDSGTYDRIRDVLEADWKVPRQSLLDDADATWRQLESTRLSPQHTLYLAGCQPQTVMDYRLQDAPVGGKRGGRVSERIRFLGVAEGDGTVTWASGRLPDVPFWYAPDTAHDDLCRQPHLLPAILDLLTRGGTERLSRNPPVAARDESASGEPFPLREPPPADQIPGPGDLHQLGFGPGRRSGGGAAAAAAKALTVRVVHGDLAYVNHTVVVGHYLDDTMVNAEAELDRRMGGRLSQRLNLGLYPGAPGSHLFTANDRTRLHPPAALVVGLGQAGELNPATLEASLHRAFIDFALQVEQWPDQRFNSADGIPSARLCCLLVGSGPGGVAVRESVEAILRAAVRACDDLRDSGMEQTVTFDQLELVELYQDTAITAARALDELLARSSLGGRVVWPEGVIAQRSGHRRRVVADEAPYWWHRMIISRDHAAQRLRFDITTGQARIEESQATSQLQLADQFIQRVCGSSRADTHTARTLYEMLLPRRLKGSTAAQHNRVLVVDAYSARYPWELLEDRWSSVGKPLAVVSGMVRQFKTDDFRPDVQYANGRHALVVGNPRLDGWERFADLVGARREAAAVASRFGQQGYEVLEAIDEDAGTIVDALHARRWRILHLAGHGVHRMPVSEETGWHSGCRDCATATDATLSGMVIGKHTILTPGDIDQLRFVPELVFINCCHLGRSDSNPPYNELAANLGEQFIRMGVRAVIAAGWAVNDAAAIAFAEQFYSLMFDGRSFGEAVRLAREHTWTHFPDFNTWGAYQAYGDPGYRLVINDSWTGKQSQRSYHAVDEFIAALENFRQGLRSSPRGPGIHDDAGQLRQARERLEALLGGVPPALMVAWRQRADVAAVIGFAWGELCDWRRGVEWLERAMGAGQGDCPLRAIEQCANYRSRYAAQRWAAASSSTPAAARERLRSELLAELQAAGSSLNDLLQRGETRERLSLLGATCKRQAWLAAKSGDRNTLLLEAANSYRRACELGAPGPAGELSEPDPYTYCNWASAVALRYLTNSRLKRGRKHTALVALGTRLANTLEAREADDFWGAVALADCQLALLLLQFNADDSLADPLAHIQACYLAAARRGVSRREWSSMLENLDYMLDLLRGARRSGVSELRRSLAELRDQVAFSEAAQ</sequence>
<dbReference type="GO" id="GO:0006629">
    <property type="term" value="P:lipid metabolic process"/>
    <property type="evidence" value="ECO:0007669"/>
    <property type="project" value="InterPro"/>
</dbReference>
<evidence type="ECO:0000313" key="4">
    <source>
        <dbReference type="EMBL" id="TXS90429.1"/>
    </source>
</evidence>
<evidence type="ECO:0000313" key="5">
    <source>
        <dbReference type="Proteomes" id="UP000321933"/>
    </source>
</evidence>
<dbReference type="SUPFAM" id="SSF52129">
    <property type="entry name" value="Caspase-like"/>
    <property type="match status" value="1"/>
</dbReference>
<dbReference type="GO" id="GO:0008374">
    <property type="term" value="F:O-acyltransferase activity"/>
    <property type="evidence" value="ECO:0007669"/>
    <property type="project" value="InterPro"/>
</dbReference>
<dbReference type="EMBL" id="VRYZ01000006">
    <property type="protein sequence ID" value="TXS90429.1"/>
    <property type="molecule type" value="Genomic_DNA"/>
</dbReference>
<comment type="caution">
    <text evidence="4">The sequence shown here is derived from an EMBL/GenBank/DDBJ whole genome shotgun (WGS) entry which is preliminary data.</text>
</comment>
<dbReference type="InterPro" id="IPR055803">
    <property type="entry name" value="DUF7379"/>
</dbReference>
<dbReference type="InterPro" id="IPR046880">
    <property type="entry name" value="TPR-S"/>
</dbReference>
<organism evidence="4 5">
    <name type="scientific">Parahaliea aestuarii</name>
    <dbReference type="NCBI Taxonomy" id="1852021"/>
    <lineage>
        <taxon>Bacteria</taxon>
        <taxon>Pseudomonadati</taxon>
        <taxon>Pseudomonadota</taxon>
        <taxon>Gammaproteobacteria</taxon>
        <taxon>Cellvibrionales</taxon>
        <taxon>Halieaceae</taxon>
        <taxon>Parahaliea</taxon>
    </lineage>
</organism>
<dbReference type="Proteomes" id="UP000321933">
    <property type="component" value="Unassembled WGS sequence"/>
</dbReference>
<gene>
    <name evidence="4" type="ORF">FVW59_13885</name>
</gene>
<proteinExistence type="predicted"/>